<dbReference type="EMBL" id="KN846956">
    <property type="protein sequence ID" value="KIW72038.1"/>
    <property type="molecule type" value="Genomic_DNA"/>
</dbReference>
<organism evidence="3 4">
    <name type="scientific">Phialophora macrospora</name>
    <dbReference type="NCBI Taxonomy" id="1851006"/>
    <lineage>
        <taxon>Eukaryota</taxon>
        <taxon>Fungi</taxon>
        <taxon>Dikarya</taxon>
        <taxon>Ascomycota</taxon>
        <taxon>Pezizomycotina</taxon>
        <taxon>Eurotiomycetes</taxon>
        <taxon>Chaetothyriomycetidae</taxon>
        <taxon>Chaetothyriales</taxon>
        <taxon>Herpotrichiellaceae</taxon>
        <taxon>Phialophora</taxon>
    </lineage>
</organism>
<feature type="domain" description="TauD/TfdA-like" evidence="2">
    <location>
        <begin position="65"/>
        <end position="372"/>
    </location>
</feature>
<evidence type="ECO:0000259" key="2">
    <source>
        <dbReference type="Pfam" id="PF02668"/>
    </source>
</evidence>
<dbReference type="Proteomes" id="UP000054266">
    <property type="component" value="Unassembled WGS sequence"/>
</dbReference>
<dbReference type="AlphaFoldDB" id="A0A0D2FUI0"/>
<dbReference type="PANTHER" id="PTHR10696:SF21">
    <property type="entry name" value="TAUD_TFDA-LIKE DOMAIN-CONTAINING PROTEIN"/>
    <property type="match status" value="1"/>
</dbReference>
<evidence type="ECO:0000313" key="4">
    <source>
        <dbReference type="Proteomes" id="UP000054266"/>
    </source>
</evidence>
<evidence type="ECO:0000313" key="3">
    <source>
        <dbReference type="EMBL" id="KIW72038.1"/>
    </source>
</evidence>
<keyword evidence="4" id="KW-1185">Reference proteome</keyword>
<reference evidence="3 4" key="1">
    <citation type="submission" date="2015-01" db="EMBL/GenBank/DDBJ databases">
        <title>The Genome Sequence of Capronia semiimmersa CBS27337.</title>
        <authorList>
            <consortium name="The Broad Institute Genomics Platform"/>
            <person name="Cuomo C."/>
            <person name="de Hoog S."/>
            <person name="Gorbushina A."/>
            <person name="Stielow B."/>
            <person name="Teixiera M."/>
            <person name="Abouelleil A."/>
            <person name="Chapman S.B."/>
            <person name="Priest M."/>
            <person name="Young S.K."/>
            <person name="Wortman J."/>
            <person name="Nusbaum C."/>
            <person name="Birren B."/>
        </authorList>
    </citation>
    <scope>NUCLEOTIDE SEQUENCE [LARGE SCALE GENOMIC DNA]</scope>
    <source>
        <strain evidence="3 4">CBS 27337</strain>
    </source>
</reference>
<dbReference type="InterPro" id="IPR003819">
    <property type="entry name" value="TauD/TfdA-like"/>
</dbReference>
<dbReference type="STRING" id="5601.A0A0D2FUI0"/>
<evidence type="ECO:0000256" key="1">
    <source>
        <dbReference type="ARBA" id="ARBA00023002"/>
    </source>
</evidence>
<dbReference type="InterPro" id="IPR050411">
    <property type="entry name" value="AlphaKG_dependent_hydroxylases"/>
</dbReference>
<dbReference type="InterPro" id="IPR042098">
    <property type="entry name" value="TauD-like_sf"/>
</dbReference>
<dbReference type="HOGENOM" id="CLU_044153_2_0_1"/>
<keyword evidence="1" id="KW-0560">Oxidoreductase</keyword>
<name>A0A0D2FUI0_9EURO</name>
<gene>
    <name evidence="3" type="ORF">PV04_00262</name>
</gene>
<accession>A0A0D2FUI0</accession>
<dbReference type="Pfam" id="PF02668">
    <property type="entry name" value="TauD"/>
    <property type="match status" value="1"/>
</dbReference>
<protein>
    <recommendedName>
        <fullName evidence="2">TauD/TfdA-like domain-containing protein</fullName>
    </recommendedName>
</protein>
<sequence>MAAAVQSFPYQTVKLDAPSSNLVAFESFDLPPSNQKVLGAPHPPGTVTPLALRPCTGTGSGAGAQPDLDDVIETVKLLQSSPGGGVLTQKLARHGTLLFRDLPIHNAQDFSNFAHAFGWSPHEIIGIVVNRPVLAPNVAPANEAPKDVLIYNHNESPQVPHAPEYIFFYGHRVPESGGETPISSSLELFHRAKQEMPEFIAQLAEKGIRSKVTYKPEVQYAGGSTLRQAFGKEIQDGDDEGTRRAKIEAQIARYGRGEHTTWEWQDDGSIVITHRLPAIRTQPGTGLPTLFTGLASYYKRFLAARDNDEAARKNAAEQMYGDGTPIPEKYLARLAEITDDIRVLHKWQRGDVLVYDNIIAQHGRQPWQGGQEDRVVMASLFDGVVPGAYVPEEWAQVVQALEG</sequence>
<proteinExistence type="predicted"/>
<dbReference type="GO" id="GO:0016491">
    <property type="term" value="F:oxidoreductase activity"/>
    <property type="evidence" value="ECO:0007669"/>
    <property type="project" value="UniProtKB-KW"/>
</dbReference>
<dbReference type="PANTHER" id="PTHR10696">
    <property type="entry name" value="GAMMA-BUTYROBETAINE HYDROXYLASE-RELATED"/>
    <property type="match status" value="1"/>
</dbReference>
<dbReference type="Gene3D" id="3.60.130.10">
    <property type="entry name" value="Clavaminate synthase-like"/>
    <property type="match status" value="1"/>
</dbReference>
<dbReference type="SUPFAM" id="SSF51197">
    <property type="entry name" value="Clavaminate synthase-like"/>
    <property type="match status" value="1"/>
</dbReference>